<keyword evidence="3 9" id="KW-0812">Transmembrane</keyword>
<dbReference type="OrthoDB" id="5864807at2759"/>
<dbReference type="AlphaFoldDB" id="A0A0M3KCM2"/>
<protein>
    <recommendedName>
        <fullName evidence="6">lysoplasmalogenase</fullName>
        <ecNumber evidence="6">3.3.2.2</ecNumber>
    </recommendedName>
</protein>
<sequence>MSISATPTQILAIYSGMAGFAYIETDQFRKAVPLLFVLPFLVLSALTLTLSMKSRQKFFTAASFFVSACALYVFTLNRRELALVCLMGSISHILYVMSFLPHVRRVWMSLGVVLGVYLTAILYHCFADLYVSIPTLVFASSLLLCVASSSVLAAGSVWYYESRGSHSVQAASLRFLGMLACLACNSVLILNQFGARFDRSNYMLTILHYVSQGLLFLANEETF</sequence>
<evidence type="ECO:0000313" key="12">
    <source>
        <dbReference type="WBParaSite" id="ASIM_0001872301-mRNA-1"/>
    </source>
</evidence>
<accession>A0A0M3KCM2</accession>
<dbReference type="Proteomes" id="UP000267096">
    <property type="component" value="Unassembled WGS sequence"/>
</dbReference>
<organism evidence="12">
    <name type="scientific">Anisakis simplex</name>
    <name type="common">Herring worm</name>
    <dbReference type="NCBI Taxonomy" id="6269"/>
    <lineage>
        <taxon>Eukaryota</taxon>
        <taxon>Metazoa</taxon>
        <taxon>Ecdysozoa</taxon>
        <taxon>Nematoda</taxon>
        <taxon>Chromadorea</taxon>
        <taxon>Rhabditida</taxon>
        <taxon>Spirurina</taxon>
        <taxon>Ascaridomorpha</taxon>
        <taxon>Ascaridoidea</taxon>
        <taxon>Anisakidae</taxon>
        <taxon>Anisakis</taxon>
        <taxon>Anisakis simplex complex</taxon>
    </lineage>
</organism>
<evidence type="ECO:0000256" key="3">
    <source>
        <dbReference type="ARBA" id="ARBA00022692"/>
    </source>
</evidence>
<evidence type="ECO:0000313" key="11">
    <source>
        <dbReference type="Proteomes" id="UP000267096"/>
    </source>
</evidence>
<dbReference type="InterPro" id="IPR012506">
    <property type="entry name" value="TMEM86B-like"/>
</dbReference>
<comment type="similarity">
    <text evidence="2">Belongs to the TMEM86 family.</text>
</comment>
<evidence type="ECO:0000256" key="4">
    <source>
        <dbReference type="ARBA" id="ARBA00022989"/>
    </source>
</evidence>
<name>A0A0M3KCM2_ANISI</name>
<evidence type="ECO:0000256" key="7">
    <source>
        <dbReference type="ARBA" id="ARBA00049458"/>
    </source>
</evidence>
<feature type="transmembrane region" description="Helical" evidence="9">
    <location>
        <begin position="81"/>
        <end position="100"/>
    </location>
</feature>
<evidence type="ECO:0000313" key="10">
    <source>
        <dbReference type="EMBL" id="VDK63346.1"/>
    </source>
</evidence>
<comment type="catalytic activity">
    <reaction evidence="8">
        <text>a 1-O-(1Z-alkenyl)-sn-glycero-3-phosphocholine + H2O = a 2,3-saturated aldehyde + sn-glycerol 3-phosphocholine</text>
        <dbReference type="Rhea" id="RHEA:22544"/>
        <dbReference type="ChEBI" id="CHEBI:15377"/>
        <dbReference type="ChEBI" id="CHEBI:16870"/>
        <dbReference type="ChEBI" id="CHEBI:73359"/>
        <dbReference type="ChEBI" id="CHEBI:77287"/>
        <dbReference type="EC" id="3.3.2.2"/>
    </reaction>
</comment>
<evidence type="ECO:0000256" key="5">
    <source>
        <dbReference type="ARBA" id="ARBA00023136"/>
    </source>
</evidence>
<evidence type="ECO:0000256" key="2">
    <source>
        <dbReference type="ARBA" id="ARBA00007375"/>
    </source>
</evidence>
<dbReference type="Pfam" id="PF07947">
    <property type="entry name" value="YhhN"/>
    <property type="match status" value="1"/>
</dbReference>
<comment type="catalytic activity">
    <reaction evidence="7">
        <text>a 1-O-(1Z-alkenyl)-sn-glycero-3-phosphoethanolamine + H2O = a 2,3-saturated aldehyde + sn-glycero-3-phosphoethanolamine</text>
        <dbReference type="Rhea" id="RHEA:16905"/>
        <dbReference type="ChEBI" id="CHEBI:15377"/>
        <dbReference type="ChEBI" id="CHEBI:73359"/>
        <dbReference type="ChEBI" id="CHEBI:77288"/>
        <dbReference type="ChEBI" id="CHEBI:143890"/>
        <dbReference type="EC" id="3.3.2.2"/>
    </reaction>
</comment>
<keyword evidence="5 9" id="KW-0472">Membrane</keyword>
<feature type="transmembrane region" description="Helical" evidence="9">
    <location>
        <begin position="6"/>
        <end position="24"/>
    </location>
</feature>
<dbReference type="WBParaSite" id="ASIM_0001872301-mRNA-1">
    <property type="protein sequence ID" value="ASIM_0001872301-mRNA-1"/>
    <property type="gene ID" value="ASIM_0001872301"/>
</dbReference>
<feature type="transmembrane region" description="Helical" evidence="9">
    <location>
        <begin position="58"/>
        <end position="74"/>
    </location>
</feature>
<dbReference type="EC" id="3.3.2.2" evidence="6"/>
<dbReference type="GO" id="GO:0047408">
    <property type="term" value="F:alkenylglycerophosphocholine hydrolase activity"/>
    <property type="evidence" value="ECO:0007669"/>
    <property type="project" value="UniProtKB-EC"/>
</dbReference>
<evidence type="ECO:0000256" key="1">
    <source>
        <dbReference type="ARBA" id="ARBA00004141"/>
    </source>
</evidence>
<gene>
    <name evidence="10" type="ORF">ASIM_LOCUS18120</name>
</gene>
<feature type="transmembrane region" description="Helical" evidence="9">
    <location>
        <begin position="106"/>
        <end position="124"/>
    </location>
</feature>
<evidence type="ECO:0000256" key="8">
    <source>
        <dbReference type="ARBA" id="ARBA00049560"/>
    </source>
</evidence>
<keyword evidence="11" id="KW-1185">Reference proteome</keyword>
<dbReference type="EMBL" id="UYRR01035061">
    <property type="protein sequence ID" value="VDK63346.1"/>
    <property type="molecule type" value="Genomic_DNA"/>
</dbReference>
<reference evidence="12" key="1">
    <citation type="submission" date="2017-02" db="UniProtKB">
        <authorList>
            <consortium name="WormBaseParasite"/>
        </authorList>
    </citation>
    <scope>IDENTIFICATION</scope>
</reference>
<feature type="transmembrane region" description="Helical" evidence="9">
    <location>
        <begin position="136"/>
        <end position="159"/>
    </location>
</feature>
<proteinExistence type="inferred from homology"/>
<dbReference type="GO" id="GO:0016020">
    <property type="term" value="C:membrane"/>
    <property type="evidence" value="ECO:0007669"/>
    <property type="project" value="UniProtKB-SubCell"/>
</dbReference>
<feature type="transmembrane region" description="Helical" evidence="9">
    <location>
        <begin position="171"/>
        <end position="190"/>
    </location>
</feature>
<evidence type="ECO:0000256" key="6">
    <source>
        <dbReference type="ARBA" id="ARBA00035673"/>
    </source>
</evidence>
<keyword evidence="4 9" id="KW-1133">Transmembrane helix</keyword>
<comment type="subcellular location">
    <subcellularLocation>
        <location evidence="1">Membrane</location>
        <topology evidence="1">Multi-pass membrane protein</topology>
    </subcellularLocation>
</comment>
<feature type="transmembrane region" description="Helical" evidence="9">
    <location>
        <begin position="31"/>
        <end position="52"/>
    </location>
</feature>
<evidence type="ECO:0000256" key="9">
    <source>
        <dbReference type="SAM" id="Phobius"/>
    </source>
</evidence>
<reference evidence="10 11" key="2">
    <citation type="submission" date="2018-11" db="EMBL/GenBank/DDBJ databases">
        <authorList>
            <consortium name="Pathogen Informatics"/>
        </authorList>
    </citation>
    <scope>NUCLEOTIDE SEQUENCE [LARGE SCALE GENOMIC DNA]</scope>
</reference>